<dbReference type="InParanoid" id="T1FEP9"/>
<dbReference type="EMBL" id="KB097528">
    <property type="protein sequence ID" value="ESN95369.1"/>
    <property type="molecule type" value="Genomic_DNA"/>
</dbReference>
<dbReference type="GeneID" id="20207298"/>
<dbReference type="KEGG" id="hro:HELRODRAFT_179440"/>
<evidence type="ECO:0000313" key="10">
    <source>
        <dbReference type="EnsemblMetazoa" id="HelroP179440"/>
    </source>
</evidence>
<feature type="region of interest" description="Disordered" evidence="7">
    <location>
        <begin position="348"/>
        <end position="439"/>
    </location>
</feature>
<gene>
    <name evidence="10" type="primary">20207298</name>
    <name evidence="9" type="ORF">HELRODRAFT_179440</name>
</gene>
<evidence type="ECO:0000256" key="7">
    <source>
        <dbReference type="SAM" id="MobiDB-lite"/>
    </source>
</evidence>
<dbReference type="Proteomes" id="UP000015101">
    <property type="component" value="Unassembled WGS sequence"/>
</dbReference>
<evidence type="ECO:0000256" key="2">
    <source>
        <dbReference type="ARBA" id="ARBA00022692"/>
    </source>
</evidence>
<evidence type="ECO:0000313" key="9">
    <source>
        <dbReference type="EMBL" id="ESN95369.1"/>
    </source>
</evidence>
<name>T1FEP9_HELRO</name>
<dbReference type="SMART" id="SM00408">
    <property type="entry name" value="IGc2"/>
    <property type="match status" value="2"/>
</dbReference>
<dbReference type="Pfam" id="PF13927">
    <property type="entry name" value="Ig_3"/>
    <property type="match status" value="1"/>
</dbReference>
<dbReference type="GO" id="GO:0005886">
    <property type="term" value="C:plasma membrane"/>
    <property type="evidence" value="ECO:0000318"/>
    <property type="project" value="GO_Central"/>
</dbReference>
<keyword evidence="6" id="KW-0393">Immunoglobulin domain</keyword>
<dbReference type="STRING" id="6412.T1FEP9"/>
<evidence type="ECO:0000313" key="11">
    <source>
        <dbReference type="Proteomes" id="UP000015101"/>
    </source>
</evidence>
<feature type="compositionally biased region" description="Polar residues" evidence="7">
    <location>
        <begin position="422"/>
        <end position="431"/>
    </location>
</feature>
<dbReference type="InterPro" id="IPR036179">
    <property type="entry name" value="Ig-like_dom_sf"/>
</dbReference>
<keyword evidence="4" id="KW-1133">Transmembrane helix</keyword>
<dbReference type="EnsemblMetazoa" id="HelroT179440">
    <property type="protein sequence ID" value="HelroP179440"/>
    <property type="gene ID" value="HelroG179440"/>
</dbReference>
<protein>
    <recommendedName>
        <fullName evidence="8">Ig-like domain-containing protein</fullName>
    </recommendedName>
</protein>
<dbReference type="InterPro" id="IPR026966">
    <property type="entry name" value="Neurofascin/L1/NrCAM_C"/>
</dbReference>
<accession>T1FEP9</accession>
<dbReference type="InterPro" id="IPR003598">
    <property type="entry name" value="Ig_sub2"/>
</dbReference>
<feature type="region of interest" description="Disordered" evidence="7">
    <location>
        <begin position="763"/>
        <end position="801"/>
    </location>
</feature>
<dbReference type="GO" id="GO:0007156">
    <property type="term" value="P:homophilic cell adhesion via plasma membrane adhesion molecules"/>
    <property type="evidence" value="ECO:0000318"/>
    <property type="project" value="GO_Central"/>
</dbReference>
<dbReference type="GO" id="GO:0007411">
    <property type="term" value="P:axon guidance"/>
    <property type="evidence" value="ECO:0000318"/>
    <property type="project" value="GO_Central"/>
</dbReference>
<dbReference type="Pfam" id="PF07679">
    <property type="entry name" value="I-set"/>
    <property type="match status" value="1"/>
</dbReference>
<dbReference type="CTD" id="20207298"/>
<evidence type="ECO:0000256" key="5">
    <source>
        <dbReference type="ARBA" id="ARBA00023136"/>
    </source>
</evidence>
<evidence type="ECO:0000259" key="8">
    <source>
        <dbReference type="PROSITE" id="PS50835"/>
    </source>
</evidence>
<proteinExistence type="predicted"/>
<dbReference type="PANTHER" id="PTHR10075:SF100">
    <property type="entry name" value="FASCICLIN-2"/>
    <property type="match status" value="1"/>
</dbReference>
<dbReference type="PROSITE" id="PS50835">
    <property type="entry name" value="IG_LIKE"/>
    <property type="match status" value="2"/>
</dbReference>
<dbReference type="FunFam" id="2.60.40.10:FF:003779">
    <property type="match status" value="1"/>
</dbReference>
<feature type="compositionally biased region" description="Low complexity" evidence="7">
    <location>
        <begin position="764"/>
        <end position="773"/>
    </location>
</feature>
<dbReference type="SMART" id="SM00409">
    <property type="entry name" value="IG"/>
    <property type="match status" value="2"/>
</dbReference>
<dbReference type="InterPro" id="IPR013783">
    <property type="entry name" value="Ig-like_fold"/>
</dbReference>
<dbReference type="GO" id="GO:0030424">
    <property type="term" value="C:axon"/>
    <property type="evidence" value="ECO:0000318"/>
    <property type="project" value="GO_Central"/>
</dbReference>
<sequence length="816" mass="92252">MSGSYWCVVGNKCGRVISNTTVVLTRYKLEKKNFGARTVEVMEGKSLKLKIDDYFQSSEFKHAWGINKWPIKASPFDRHLPMGRRLGVDLFGNLHFAYVLQSDSVLENFVYKSLTFDLFDDAHIGGSYTFLNVTKNPKGIVPFPPKLAFATSSNIVALEGENKTLECFFYGYPLPEYKWSFVGHKDWDDRRYFTSSETNLTLLDVRAEDAGTYTVVGSNHLGSGECVFHVSVEAFPRFKLEHDSPKNMNLTEGQDVVINCAPFSLPPPSIQWIINGRNVDAHDLPPNVEMAANKTFLKIKKLSKDGRGSESMVVQCNATNKHGYMLKAGYINVLRRTKIVVDEEVVYTETQESSSSSSSSSKTFEISGSSESSGSSSTGSSGSSSPSSWSSGKSPSANVPHDPSYSPPDSPYLPPPHSPLSRQPSTTSIPPMQNDKEEKELKYKCKGVYDPATPSKPKWYQLRKNISENGSKQANDYEELTASDPPHIMLYEEMEGNVQVSRLVLRKEKNTSWAGLPHRFKCIVDNGYTKDEKVVDVFDPEALKPAVDDKERKNGNNPEKELCDQEFKSYSRDDTESKFQSKKLMTADGYVLSDDDDISLNDYGLSDGGRFTEDGSFVGAYVISPGTRSLKIRKEIVKDHYPNNLYVGQNIHSSSGVFYTMPPSYREESMPAQQFQHQQQHSFEQQQHFIQPQVAHQQHYIVDHSQSTLGQPQHILIDQQNVSNVQHVAVLKHEVQQQQQQQQQQQHQFDHGQPDSQQFMMMIHQQQHHQQQQQEEHEEEGKKPTYQSCLDISSNKPAADMPEYHTFTKTTKIVYS</sequence>
<dbReference type="eggNOG" id="KOG3513">
    <property type="taxonomic scope" value="Eukaryota"/>
</dbReference>
<organism evidence="10 11">
    <name type="scientific">Helobdella robusta</name>
    <name type="common">Californian leech</name>
    <dbReference type="NCBI Taxonomy" id="6412"/>
    <lineage>
        <taxon>Eukaryota</taxon>
        <taxon>Metazoa</taxon>
        <taxon>Spiralia</taxon>
        <taxon>Lophotrochozoa</taxon>
        <taxon>Annelida</taxon>
        <taxon>Clitellata</taxon>
        <taxon>Hirudinea</taxon>
        <taxon>Rhynchobdellida</taxon>
        <taxon>Glossiphoniidae</taxon>
        <taxon>Helobdella</taxon>
    </lineage>
</organism>
<feature type="domain" description="Ig-like" evidence="8">
    <location>
        <begin position="145"/>
        <end position="233"/>
    </location>
</feature>
<keyword evidence="2" id="KW-0812">Transmembrane</keyword>
<dbReference type="HOGENOM" id="CLU_346230_0_0_1"/>
<reference evidence="11" key="1">
    <citation type="submission" date="2012-12" db="EMBL/GenBank/DDBJ databases">
        <authorList>
            <person name="Hellsten U."/>
            <person name="Grimwood J."/>
            <person name="Chapman J.A."/>
            <person name="Shapiro H."/>
            <person name="Aerts A."/>
            <person name="Otillar R.P."/>
            <person name="Terry A.Y."/>
            <person name="Boore J.L."/>
            <person name="Simakov O."/>
            <person name="Marletaz F."/>
            <person name="Cho S.-J."/>
            <person name="Edsinger-Gonzales E."/>
            <person name="Havlak P."/>
            <person name="Kuo D.-H."/>
            <person name="Larsson T."/>
            <person name="Lv J."/>
            <person name="Arendt D."/>
            <person name="Savage R."/>
            <person name="Osoegawa K."/>
            <person name="de Jong P."/>
            <person name="Lindberg D.R."/>
            <person name="Seaver E.C."/>
            <person name="Weisblat D.A."/>
            <person name="Putnam N.H."/>
            <person name="Grigoriev I.V."/>
            <person name="Rokhsar D.S."/>
        </authorList>
    </citation>
    <scope>NUCLEOTIDE SEQUENCE</scope>
</reference>
<reference evidence="9 11" key="2">
    <citation type="journal article" date="2013" name="Nature">
        <title>Insights into bilaterian evolution from three spiralian genomes.</title>
        <authorList>
            <person name="Simakov O."/>
            <person name="Marletaz F."/>
            <person name="Cho S.J."/>
            <person name="Edsinger-Gonzales E."/>
            <person name="Havlak P."/>
            <person name="Hellsten U."/>
            <person name="Kuo D.H."/>
            <person name="Larsson T."/>
            <person name="Lv J."/>
            <person name="Arendt D."/>
            <person name="Savage R."/>
            <person name="Osoegawa K."/>
            <person name="de Jong P."/>
            <person name="Grimwood J."/>
            <person name="Chapman J.A."/>
            <person name="Shapiro H."/>
            <person name="Aerts A."/>
            <person name="Otillar R.P."/>
            <person name="Terry A.Y."/>
            <person name="Boore J.L."/>
            <person name="Grigoriev I.V."/>
            <person name="Lindberg D.R."/>
            <person name="Seaver E.C."/>
            <person name="Weisblat D.A."/>
            <person name="Putnam N.H."/>
            <person name="Rokhsar D.S."/>
        </authorList>
    </citation>
    <scope>NUCLEOTIDE SEQUENCE</scope>
</reference>
<dbReference type="InterPro" id="IPR003599">
    <property type="entry name" value="Ig_sub"/>
</dbReference>
<dbReference type="PANTHER" id="PTHR10075">
    <property type="entry name" value="BASIGIN RELATED"/>
    <property type="match status" value="1"/>
</dbReference>
<dbReference type="EMBL" id="AMQM01006840">
    <property type="status" value="NOT_ANNOTATED_CDS"/>
    <property type="molecule type" value="Genomic_DNA"/>
</dbReference>
<dbReference type="InterPro" id="IPR007110">
    <property type="entry name" value="Ig-like_dom"/>
</dbReference>
<feature type="compositionally biased region" description="Polar residues" evidence="7">
    <location>
        <begin position="785"/>
        <end position="796"/>
    </location>
</feature>
<evidence type="ECO:0000256" key="3">
    <source>
        <dbReference type="ARBA" id="ARBA00022889"/>
    </source>
</evidence>
<dbReference type="InterPro" id="IPR013098">
    <property type="entry name" value="Ig_I-set"/>
</dbReference>
<feature type="region of interest" description="Disordered" evidence="7">
    <location>
        <begin position="546"/>
        <end position="568"/>
    </location>
</feature>
<feature type="compositionally biased region" description="Pro residues" evidence="7">
    <location>
        <begin position="405"/>
        <end position="418"/>
    </location>
</feature>
<keyword evidence="5" id="KW-0472">Membrane</keyword>
<dbReference type="OrthoDB" id="6244967at2759"/>
<evidence type="ECO:0000256" key="6">
    <source>
        <dbReference type="ARBA" id="ARBA00023319"/>
    </source>
</evidence>
<evidence type="ECO:0000256" key="4">
    <source>
        <dbReference type="ARBA" id="ARBA00022989"/>
    </source>
</evidence>
<keyword evidence="3" id="KW-0130">Cell adhesion</keyword>
<dbReference type="GO" id="GO:0070593">
    <property type="term" value="P:dendrite self-avoidance"/>
    <property type="evidence" value="ECO:0000318"/>
    <property type="project" value="GO_Central"/>
</dbReference>
<dbReference type="RefSeq" id="XP_009026529.1">
    <property type="nucleotide sequence ID" value="XM_009028281.1"/>
</dbReference>
<keyword evidence="11" id="KW-1185">Reference proteome</keyword>
<reference evidence="10" key="3">
    <citation type="submission" date="2015-06" db="UniProtKB">
        <authorList>
            <consortium name="EnsemblMetazoa"/>
        </authorList>
    </citation>
    <scope>IDENTIFICATION</scope>
</reference>
<dbReference type="Pfam" id="PF13882">
    <property type="entry name" value="Bravo_FIGEY"/>
    <property type="match status" value="1"/>
</dbReference>
<feature type="compositionally biased region" description="Low complexity" evidence="7">
    <location>
        <begin position="353"/>
        <end position="404"/>
    </location>
</feature>
<dbReference type="SUPFAM" id="SSF48726">
    <property type="entry name" value="Immunoglobulin"/>
    <property type="match status" value="2"/>
</dbReference>
<dbReference type="AlphaFoldDB" id="T1FEP9"/>
<dbReference type="Gene3D" id="2.60.40.10">
    <property type="entry name" value="Immunoglobulins"/>
    <property type="match status" value="2"/>
</dbReference>
<dbReference type="GO" id="GO:0098632">
    <property type="term" value="F:cell-cell adhesion mediator activity"/>
    <property type="evidence" value="ECO:0000318"/>
    <property type="project" value="GO_Central"/>
</dbReference>
<evidence type="ECO:0000256" key="1">
    <source>
        <dbReference type="ARBA" id="ARBA00004479"/>
    </source>
</evidence>
<feature type="domain" description="Ig-like" evidence="8">
    <location>
        <begin position="236"/>
        <end position="332"/>
    </location>
</feature>
<comment type="subcellular location">
    <subcellularLocation>
        <location evidence="1">Membrane</location>
        <topology evidence="1">Single-pass type I membrane protein</topology>
    </subcellularLocation>
</comment>